<gene>
    <name evidence="1" type="ORF">EC957_006193</name>
</gene>
<comment type="caution">
    <text evidence="1">The sequence shown here is derived from an EMBL/GenBank/DDBJ whole genome shotgun (WGS) entry which is preliminary data.</text>
</comment>
<dbReference type="EMBL" id="JAAAXW010000283">
    <property type="protein sequence ID" value="KAF9538798.1"/>
    <property type="molecule type" value="Genomic_DNA"/>
</dbReference>
<dbReference type="AlphaFoldDB" id="A0A9P6JYR0"/>
<evidence type="ECO:0000313" key="2">
    <source>
        <dbReference type="Proteomes" id="UP000723463"/>
    </source>
</evidence>
<keyword evidence="2" id="KW-1185">Reference proteome</keyword>
<proteinExistence type="predicted"/>
<protein>
    <submittedName>
        <fullName evidence="1">Uncharacterized protein</fullName>
    </submittedName>
</protein>
<name>A0A9P6JYR0_9FUNG</name>
<dbReference type="Proteomes" id="UP000723463">
    <property type="component" value="Unassembled WGS sequence"/>
</dbReference>
<evidence type="ECO:0000313" key="1">
    <source>
        <dbReference type="EMBL" id="KAF9538798.1"/>
    </source>
</evidence>
<organism evidence="1 2">
    <name type="scientific">Mortierella hygrophila</name>
    <dbReference type="NCBI Taxonomy" id="979708"/>
    <lineage>
        <taxon>Eukaryota</taxon>
        <taxon>Fungi</taxon>
        <taxon>Fungi incertae sedis</taxon>
        <taxon>Mucoromycota</taxon>
        <taxon>Mortierellomycotina</taxon>
        <taxon>Mortierellomycetes</taxon>
        <taxon>Mortierellales</taxon>
        <taxon>Mortierellaceae</taxon>
        <taxon>Mortierella</taxon>
    </lineage>
</organism>
<reference evidence="1" key="1">
    <citation type="journal article" date="2020" name="Fungal Divers.">
        <title>Resolving the Mortierellaceae phylogeny through synthesis of multi-gene phylogenetics and phylogenomics.</title>
        <authorList>
            <person name="Vandepol N."/>
            <person name="Liber J."/>
            <person name="Desiro A."/>
            <person name="Na H."/>
            <person name="Kennedy M."/>
            <person name="Barry K."/>
            <person name="Grigoriev I.V."/>
            <person name="Miller A.N."/>
            <person name="O'Donnell K."/>
            <person name="Stajich J.E."/>
            <person name="Bonito G."/>
        </authorList>
    </citation>
    <scope>NUCLEOTIDE SEQUENCE</scope>
    <source>
        <strain evidence="1">NRRL 2591</strain>
    </source>
</reference>
<accession>A0A9P6JYR0</accession>
<sequence>MAQPWSAPRSFNPSFFAKFPAHKWEFNHFATYSLEKGEITTALDAKHAWKTGLSDIANSEWTPQDVVAHAERLEMEPDGEISNVVQQMFALRSVEVVASASERAAKGTLSKVKSARSASKKAEELAESFLHHNNSDDRIRKRHKCPAPWIAHARKLWKDIKVFNLALSSDRDALSNVALESIRSELRLHHLDRDALDDLEEALNAFQHLTSIETLTDVLKEHYPRMKGLGDSVRSQELAYIWRAFDTMMDIWERPASTNGWREGWYASNIHGPLLSIIKSIGDTEYRMTDIKSKALDLYKEDMRHDALLSHTGLKVDLVVMEAKPHSQLAGRRADLKKVEKAMIANLRLLQRRLPDDDPHRIAEMRTFGILCSGYTISFLEARVDSGAYLIYVVGKTEVPIQASMSFKLVDTVRAAISFKRRIQASVNCVLHAQSISSLNSSTGSSGSILA</sequence>